<name>A0ACB7U2R5_DIOAL</name>
<organism evidence="1 2">
    <name type="scientific">Dioscorea alata</name>
    <name type="common">Purple yam</name>
    <dbReference type="NCBI Taxonomy" id="55571"/>
    <lineage>
        <taxon>Eukaryota</taxon>
        <taxon>Viridiplantae</taxon>
        <taxon>Streptophyta</taxon>
        <taxon>Embryophyta</taxon>
        <taxon>Tracheophyta</taxon>
        <taxon>Spermatophyta</taxon>
        <taxon>Magnoliopsida</taxon>
        <taxon>Liliopsida</taxon>
        <taxon>Dioscoreales</taxon>
        <taxon>Dioscoreaceae</taxon>
        <taxon>Dioscorea</taxon>
    </lineage>
</organism>
<comment type="caution">
    <text evidence="1">The sequence shown here is derived from an EMBL/GenBank/DDBJ whole genome shotgun (WGS) entry which is preliminary data.</text>
</comment>
<gene>
    <name evidence="1" type="ORF">IHE45_19G151100</name>
</gene>
<sequence length="204" mass="21008">MISLTKTSLSLFLFILFLTFSSLLPSHACPVCPTSPPPPKKIPPPPPPKPVPCPPPPKPSPPPPPPPKPSPPPPPPPKPSPPPPPPPTPSPPPPKPVPCPPPPPPKPVPCPPPPNSPAGTCPIDVLKLDACVDLLGGLINIGIGNDTKKTCCPVLSGLVDLDAAICLCTTIKAKLLNINILLPIALQLLVDCGKHAPQGFQCPS</sequence>
<reference evidence="2" key="1">
    <citation type="journal article" date="2022" name="Nat. Commun.">
        <title>Chromosome evolution and the genetic basis of agronomically important traits in greater yam.</title>
        <authorList>
            <person name="Bredeson J.V."/>
            <person name="Lyons J.B."/>
            <person name="Oniyinde I.O."/>
            <person name="Okereke N.R."/>
            <person name="Kolade O."/>
            <person name="Nnabue I."/>
            <person name="Nwadili C.O."/>
            <person name="Hribova E."/>
            <person name="Parker M."/>
            <person name="Nwogha J."/>
            <person name="Shu S."/>
            <person name="Carlson J."/>
            <person name="Kariba R."/>
            <person name="Muthemba S."/>
            <person name="Knop K."/>
            <person name="Barton G.J."/>
            <person name="Sherwood A.V."/>
            <person name="Lopez-Montes A."/>
            <person name="Asiedu R."/>
            <person name="Jamnadass R."/>
            <person name="Muchugi A."/>
            <person name="Goodstein D."/>
            <person name="Egesi C.N."/>
            <person name="Featherston J."/>
            <person name="Asfaw A."/>
            <person name="Simpson G.G."/>
            <person name="Dolezel J."/>
            <person name="Hendre P.S."/>
            <person name="Van Deynze A."/>
            <person name="Kumar P.L."/>
            <person name="Obidiegwu J.E."/>
            <person name="Bhattacharjee R."/>
            <person name="Rokhsar D.S."/>
        </authorList>
    </citation>
    <scope>NUCLEOTIDE SEQUENCE [LARGE SCALE GENOMIC DNA]</scope>
    <source>
        <strain evidence="2">cv. TDa95/00328</strain>
    </source>
</reference>
<evidence type="ECO:0000313" key="2">
    <source>
        <dbReference type="Proteomes" id="UP000827976"/>
    </source>
</evidence>
<proteinExistence type="predicted"/>
<accession>A0ACB7U2R5</accession>
<dbReference type="EMBL" id="CM037029">
    <property type="protein sequence ID" value="KAH7654569.1"/>
    <property type="molecule type" value="Genomic_DNA"/>
</dbReference>
<dbReference type="Proteomes" id="UP000827976">
    <property type="component" value="Chromosome 19"/>
</dbReference>
<protein>
    <submittedName>
        <fullName evidence="1">Pistil-specific extensin-like protein</fullName>
    </submittedName>
</protein>
<evidence type="ECO:0000313" key="1">
    <source>
        <dbReference type="EMBL" id="KAH7654569.1"/>
    </source>
</evidence>
<keyword evidence="2" id="KW-1185">Reference proteome</keyword>